<sequence>MKKYLIDNNNNSNYEYEDEKSIDSELMCSICSKPFSEPVSTTCDHTFCRECISLWITKKKKSCPTCRQQIKSDGEFTQVSRPLRNMLDRLPIKCSHCGQKGLQRDNYNDHINKICLKKKITCTAADIKCDWSGLREELQKHLTICKFEPLRPLLTELITTNQQFINQKQKLITDNEQLTEQNKKHNIQINELTNKLSIVNNVLPSLEKFTEGQSNSIIDFSQQNITDRSLTNIIQKMMNKNYSVIQLQGNVITSQGITDLIQVLLHNSKTLIDLWLSNNCISDLGVGTLFDSYLSINSTLKQLHLGSNCISDRGVEYITFMLEVNSTLTDLWLYNNKITDIGARNLALVLRQDNRILKHLDLQWNKSITDSSVEYFVAMLKSNQTLERLNLRKCGLSINGKMQLLQAVAEKKDFKLYI</sequence>
<dbReference type="InterPro" id="IPR032675">
    <property type="entry name" value="LRR_dom_sf"/>
</dbReference>
<evidence type="ECO:0000256" key="8">
    <source>
        <dbReference type="SAM" id="Coils"/>
    </source>
</evidence>
<dbReference type="SUPFAM" id="SSF57850">
    <property type="entry name" value="RING/U-box"/>
    <property type="match status" value="1"/>
</dbReference>
<keyword evidence="6 7" id="KW-0862">Zinc</keyword>
<dbReference type="InterPro" id="IPR013083">
    <property type="entry name" value="Znf_RING/FYVE/PHD"/>
</dbReference>
<dbReference type="InterPro" id="IPR001841">
    <property type="entry name" value="Znf_RING"/>
</dbReference>
<organism evidence="11 12">
    <name type="scientific">Adineta steineri</name>
    <dbReference type="NCBI Taxonomy" id="433720"/>
    <lineage>
        <taxon>Eukaryota</taxon>
        <taxon>Metazoa</taxon>
        <taxon>Spiralia</taxon>
        <taxon>Gnathifera</taxon>
        <taxon>Rotifera</taxon>
        <taxon>Eurotatoria</taxon>
        <taxon>Bdelloidea</taxon>
        <taxon>Adinetida</taxon>
        <taxon>Adinetidae</taxon>
        <taxon>Adineta</taxon>
    </lineage>
</organism>
<dbReference type="GO" id="GO:0005096">
    <property type="term" value="F:GTPase activator activity"/>
    <property type="evidence" value="ECO:0007669"/>
    <property type="project" value="UniProtKB-KW"/>
</dbReference>
<proteinExistence type="predicted"/>
<dbReference type="GO" id="GO:0005829">
    <property type="term" value="C:cytosol"/>
    <property type="evidence" value="ECO:0007669"/>
    <property type="project" value="TreeGrafter"/>
</dbReference>
<dbReference type="PROSITE" id="PS00518">
    <property type="entry name" value="ZF_RING_1"/>
    <property type="match status" value="1"/>
</dbReference>
<keyword evidence="5 7" id="KW-0863">Zinc-finger</keyword>
<dbReference type="Gene3D" id="3.30.40.10">
    <property type="entry name" value="Zinc/RING finger domain, C3HC4 (zinc finger)"/>
    <property type="match status" value="2"/>
</dbReference>
<dbReference type="InterPro" id="IPR017907">
    <property type="entry name" value="Znf_RING_CS"/>
</dbReference>
<feature type="domain" description="RING-type" evidence="9">
    <location>
        <begin position="28"/>
        <end position="67"/>
    </location>
</feature>
<evidence type="ECO:0000256" key="3">
    <source>
        <dbReference type="ARBA" id="ARBA00022723"/>
    </source>
</evidence>
<dbReference type="GO" id="GO:0006913">
    <property type="term" value="P:nucleocytoplasmic transport"/>
    <property type="evidence" value="ECO:0007669"/>
    <property type="project" value="TreeGrafter"/>
</dbReference>
<dbReference type="SUPFAM" id="SSF52047">
    <property type="entry name" value="RNI-like"/>
    <property type="match status" value="1"/>
</dbReference>
<dbReference type="EMBL" id="CAJNOE010000053">
    <property type="protein sequence ID" value="CAF0821141.1"/>
    <property type="molecule type" value="Genomic_DNA"/>
</dbReference>
<dbReference type="PANTHER" id="PTHR24113">
    <property type="entry name" value="RAN GTPASE-ACTIVATING PROTEIN 1"/>
    <property type="match status" value="1"/>
</dbReference>
<evidence type="ECO:0000313" key="11">
    <source>
        <dbReference type="EMBL" id="CAF0821141.1"/>
    </source>
</evidence>
<dbReference type="PROSITE" id="PS50089">
    <property type="entry name" value="ZF_RING_2"/>
    <property type="match status" value="1"/>
</dbReference>
<dbReference type="GO" id="GO:0005634">
    <property type="term" value="C:nucleus"/>
    <property type="evidence" value="ECO:0007669"/>
    <property type="project" value="TreeGrafter"/>
</dbReference>
<comment type="caution">
    <text evidence="11">The sequence shown here is derived from an EMBL/GenBank/DDBJ whole genome shotgun (WGS) entry which is preliminary data.</text>
</comment>
<dbReference type="PANTHER" id="PTHR24113:SF12">
    <property type="entry name" value="RAN GTPASE-ACTIVATING PROTEIN 1"/>
    <property type="match status" value="1"/>
</dbReference>
<keyword evidence="8" id="KW-0175">Coiled coil</keyword>
<evidence type="ECO:0000256" key="2">
    <source>
        <dbReference type="ARBA" id="ARBA00022614"/>
    </source>
</evidence>
<dbReference type="GO" id="GO:0048471">
    <property type="term" value="C:perinuclear region of cytoplasm"/>
    <property type="evidence" value="ECO:0007669"/>
    <property type="project" value="TreeGrafter"/>
</dbReference>
<protein>
    <recommendedName>
        <fullName evidence="13">RING-type domain-containing protein</fullName>
    </recommendedName>
</protein>
<keyword evidence="2" id="KW-0433">Leucine-rich repeat</keyword>
<evidence type="ECO:0000256" key="1">
    <source>
        <dbReference type="ARBA" id="ARBA00022468"/>
    </source>
</evidence>
<dbReference type="InterPro" id="IPR027038">
    <property type="entry name" value="RanGap"/>
</dbReference>
<feature type="zinc finger region" description="TRAF-type" evidence="7">
    <location>
        <begin position="89"/>
        <end position="139"/>
    </location>
</feature>
<evidence type="ECO:0000256" key="6">
    <source>
        <dbReference type="ARBA" id="ARBA00022833"/>
    </source>
</evidence>
<keyword evidence="1" id="KW-0343">GTPase activation</keyword>
<reference evidence="11" key="1">
    <citation type="submission" date="2021-02" db="EMBL/GenBank/DDBJ databases">
        <authorList>
            <person name="Nowell W R."/>
        </authorList>
    </citation>
    <scope>NUCLEOTIDE SEQUENCE</scope>
</reference>
<dbReference type="Pfam" id="PF02176">
    <property type="entry name" value="zf-TRAF"/>
    <property type="match status" value="1"/>
</dbReference>
<dbReference type="InterPro" id="IPR018957">
    <property type="entry name" value="Znf_C3HC4_RING-type"/>
</dbReference>
<accession>A0A813U0V2</accession>
<evidence type="ECO:0000256" key="5">
    <source>
        <dbReference type="ARBA" id="ARBA00022771"/>
    </source>
</evidence>
<evidence type="ECO:0000256" key="4">
    <source>
        <dbReference type="ARBA" id="ARBA00022737"/>
    </source>
</evidence>
<keyword evidence="3 7" id="KW-0479">Metal-binding</keyword>
<evidence type="ECO:0000259" key="10">
    <source>
        <dbReference type="PROSITE" id="PS50145"/>
    </source>
</evidence>
<gene>
    <name evidence="11" type="ORF">IZO911_LOCUS8005</name>
</gene>
<dbReference type="Proteomes" id="UP000663860">
    <property type="component" value="Unassembled WGS sequence"/>
</dbReference>
<evidence type="ECO:0000256" key="7">
    <source>
        <dbReference type="PROSITE-ProRule" id="PRU00207"/>
    </source>
</evidence>
<dbReference type="AlphaFoldDB" id="A0A813U0V2"/>
<dbReference type="SMART" id="SM00184">
    <property type="entry name" value="RING"/>
    <property type="match status" value="1"/>
</dbReference>
<dbReference type="InterPro" id="IPR001611">
    <property type="entry name" value="Leu-rich_rpt"/>
</dbReference>
<evidence type="ECO:0008006" key="13">
    <source>
        <dbReference type="Google" id="ProtNLM"/>
    </source>
</evidence>
<dbReference type="PROSITE" id="PS50145">
    <property type="entry name" value="ZF_TRAF"/>
    <property type="match status" value="1"/>
</dbReference>
<evidence type="ECO:0000259" key="9">
    <source>
        <dbReference type="PROSITE" id="PS50089"/>
    </source>
</evidence>
<keyword evidence="4" id="KW-0677">Repeat</keyword>
<dbReference type="Pfam" id="PF00097">
    <property type="entry name" value="zf-C3HC4"/>
    <property type="match status" value="1"/>
</dbReference>
<dbReference type="Gene3D" id="3.80.10.10">
    <property type="entry name" value="Ribonuclease Inhibitor"/>
    <property type="match status" value="1"/>
</dbReference>
<feature type="domain" description="TRAF-type" evidence="10">
    <location>
        <begin position="89"/>
        <end position="139"/>
    </location>
</feature>
<dbReference type="GO" id="GO:0031267">
    <property type="term" value="F:small GTPase binding"/>
    <property type="evidence" value="ECO:0007669"/>
    <property type="project" value="TreeGrafter"/>
</dbReference>
<name>A0A813U0V2_9BILA</name>
<dbReference type="SUPFAM" id="SSF49599">
    <property type="entry name" value="TRAF domain-like"/>
    <property type="match status" value="1"/>
</dbReference>
<evidence type="ECO:0000313" key="12">
    <source>
        <dbReference type="Proteomes" id="UP000663860"/>
    </source>
</evidence>
<dbReference type="GO" id="GO:0008270">
    <property type="term" value="F:zinc ion binding"/>
    <property type="evidence" value="ECO:0007669"/>
    <property type="project" value="UniProtKB-KW"/>
</dbReference>
<dbReference type="InterPro" id="IPR001293">
    <property type="entry name" value="Znf_TRAF"/>
</dbReference>
<dbReference type="Pfam" id="PF13516">
    <property type="entry name" value="LRR_6"/>
    <property type="match status" value="3"/>
</dbReference>
<dbReference type="SMART" id="SM00368">
    <property type="entry name" value="LRR_RI"/>
    <property type="match status" value="6"/>
</dbReference>
<feature type="coiled-coil region" evidence="8">
    <location>
        <begin position="161"/>
        <end position="195"/>
    </location>
</feature>